<dbReference type="EMBL" id="CP031337">
    <property type="protein sequence ID" value="AXK39425.1"/>
    <property type="molecule type" value="Genomic_DNA"/>
</dbReference>
<dbReference type="Proteomes" id="UP000254537">
    <property type="component" value="Chromosome"/>
</dbReference>
<accession>A0A345Y673</accession>
<evidence type="ECO:0000313" key="14">
    <source>
        <dbReference type="Proteomes" id="UP000254537"/>
    </source>
</evidence>
<evidence type="ECO:0000313" key="13">
    <source>
        <dbReference type="EMBL" id="AXK39425.1"/>
    </source>
</evidence>
<dbReference type="InterPro" id="IPR035906">
    <property type="entry name" value="MetI-like_sf"/>
</dbReference>
<dbReference type="Pfam" id="PF00528">
    <property type="entry name" value="BPD_transp_1"/>
    <property type="match status" value="1"/>
</dbReference>
<evidence type="ECO:0000256" key="10">
    <source>
        <dbReference type="RuleBase" id="RU363032"/>
    </source>
</evidence>
<keyword evidence="6 11" id="KW-0500">Molybdenum</keyword>
<proteinExistence type="inferred from homology"/>
<dbReference type="GO" id="GO:0015098">
    <property type="term" value="F:molybdate ion transmembrane transporter activity"/>
    <property type="evidence" value="ECO:0007669"/>
    <property type="project" value="UniProtKB-UniRule"/>
</dbReference>
<protein>
    <recommendedName>
        <fullName evidence="11">Molybdenum transport system permease</fullName>
    </recommendedName>
</protein>
<keyword evidence="11" id="KW-0997">Cell inner membrane</keyword>
<organism evidence="13 14">
    <name type="scientific">Crenobacter cavernae</name>
    <dbReference type="NCBI Taxonomy" id="2290923"/>
    <lineage>
        <taxon>Bacteria</taxon>
        <taxon>Pseudomonadati</taxon>
        <taxon>Pseudomonadota</taxon>
        <taxon>Betaproteobacteria</taxon>
        <taxon>Neisseriales</taxon>
        <taxon>Neisseriaceae</taxon>
        <taxon>Crenobacter</taxon>
    </lineage>
</organism>
<comment type="function">
    <text evidence="1 11">Part of the binding-protein-dependent transport system for molybdenum; probably responsible for the translocation of the substrate across the membrane.</text>
</comment>
<dbReference type="InterPro" id="IPR000515">
    <property type="entry name" value="MetI-like"/>
</dbReference>
<evidence type="ECO:0000256" key="11">
    <source>
        <dbReference type="RuleBase" id="RU365097"/>
    </source>
</evidence>
<dbReference type="AlphaFoldDB" id="A0A345Y673"/>
<evidence type="ECO:0000256" key="7">
    <source>
        <dbReference type="ARBA" id="ARBA00022692"/>
    </source>
</evidence>
<comment type="subcellular location">
    <subcellularLocation>
        <location evidence="11">Cell inner membrane</location>
        <topology evidence="11">Multi-pass membrane protein</topology>
    </subcellularLocation>
    <subcellularLocation>
        <location evidence="2 10">Cell membrane</location>
        <topology evidence="2 10">Multi-pass membrane protein</topology>
    </subcellularLocation>
</comment>
<feature type="domain" description="ABC transmembrane type-1" evidence="12">
    <location>
        <begin position="9"/>
        <end position="213"/>
    </location>
</feature>
<evidence type="ECO:0000256" key="1">
    <source>
        <dbReference type="ARBA" id="ARBA00002949"/>
    </source>
</evidence>
<dbReference type="PANTHER" id="PTHR30183:SF8">
    <property type="entry name" value="MOLYBDENUM TRANSPORT SYSTEM PERMEASE"/>
    <property type="match status" value="1"/>
</dbReference>
<feature type="transmembrane region" description="Helical" evidence="10">
    <location>
        <begin position="197"/>
        <end position="216"/>
    </location>
</feature>
<name>A0A345Y673_9NEIS</name>
<dbReference type="RefSeq" id="WP_115433358.1">
    <property type="nucleotide sequence ID" value="NZ_CP031337.1"/>
</dbReference>
<gene>
    <name evidence="13" type="primary">modB</name>
    <name evidence="13" type="ORF">DWG20_08265</name>
</gene>
<keyword evidence="7 10" id="KW-0812">Transmembrane</keyword>
<keyword evidence="4 10" id="KW-0813">Transport</keyword>
<keyword evidence="9 10" id="KW-0472">Membrane</keyword>
<evidence type="ECO:0000256" key="6">
    <source>
        <dbReference type="ARBA" id="ARBA00022505"/>
    </source>
</evidence>
<feature type="transmembrane region" description="Helical" evidence="10">
    <location>
        <begin position="86"/>
        <end position="106"/>
    </location>
</feature>
<dbReference type="SUPFAM" id="SSF161098">
    <property type="entry name" value="MetI-like"/>
    <property type="match status" value="1"/>
</dbReference>
<evidence type="ECO:0000256" key="8">
    <source>
        <dbReference type="ARBA" id="ARBA00022989"/>
    </source>
</evidence>
<dbReference type="PROSITE" id="PS50928">
    <property type="entry name" value="ABC_TM1"/>
    <property type="match status" value="1"/>
</dbReference>
<feature type="transmembrane region" description="Helical" evidence="10">
    <location>
        <begin position="47"/>
        <end position="66"/>
    </location>
</feature>
<evidence type="ECO:0000256" key="3">
    <source>
        <dbReference type="ARBA" id="ARBA00007069"/>
    </source>
</evidence>
<sequence>MQDLDLSPFWLTLKLAAITTTILLIIGLPLAAWIGKGRTPARALVETLIAMPLVLPPSVLGFYLLLAFSPQYTFGRWLIDTFNLKLVFSFPGLVIGSVLFSLPFMVQPVQAAFANLPRSLTEASYTLGKSRLTTFWRVELPNVKPAIIVGTIMAFAHTVGEFGVVLMIGGNIPGVSRVMSIAIYHEVEQLNYDVAHAYSAILFGFSFAVVLAVNLIKRRGHLIQTL</sequence>
<dbReference type="InterPro" id="IPR011867">
    <property type="entry name" value="ModB_ABC"/>
</dbReference>
<evidence type="ECO:0000256" key="4">
    <source>
        <dbReference type="ARBA" id="ARBA00022448"/>
    </source>
</evidence>
<dbReference type="Gene3D" id="1.10.3720.10">
    <property type="entry name" value="MetI-like"/>
    <property type="match status" value="1"/>
</dbReference>
<evidence type="ECO:0000256" key="2">
    <source>
        <dbReference type="ARBA" id="ARBA00004651"/>
    </source>
</evidence>
<evidence type="ECO:0000256" key="5">
    <source>
        <dbReference type="ARBA" id="ARBA00022475"/>
    </source>
</evidence>
<dbReference type="OrthoDB" id="9795403at2"/>
<dbReference type="CDD" id="cd06261">
    <property type="entry name" value="TM_PBP2"/>
    <property type="match status" value="1"/>
</dbReference>
<comment type="caution">
    <text evidence="11">Lacks conserved residue(s) required for the propagation of feature annotation.</text>
</comment>
<evidence type="ECO:0000259" key="12">
    <source>
        <dbReference type="PROSITE" id="PS50928"/>
    </source>
</evidence>
<dbReference type="NCBIfam" id="TIGR02141">
    <property type="entry name" value="modB_ABC"/>
    <property type="match status" value="1"/>
</dbReference>
<dbReference type="PANTHER" id="PTHR30183">
    <property type="entry name" value="MOLYBDENUM TRANSPORT SYSTEM PERMEASE PROTEIN MODB"/>
    <property type="match status" value="1"/>
</dbReference>
<reference evidence="13 14" key="1">
    <citation type="submission" date="2018-07" db="EMBL/GenBank/DDBJ databases">
        <title>Crenobacter cavernae sp. nov., isolated from a karst cave.</title>
        <authorList>
            <person name="Zhu H."/>
        </authorList>
    </citation>
    <scope>NUCLEOTIDE SEQUENCE [LARGE SCALE GENOMIC DNA]</scope>
    <source>
        <strain evidence="13 14">K1W11S-77</strain>
    </source>
</reference>
<feature type="transmembrane region" description="Helical" evidence="10">
    <location>
        <begin position="15"/>
        <end position="35"/>
    </location>
</feature>
<comment type="similarity">
    <text evidence="3 11">Belongs to the binding-protein-dependent transport system permease family. CysTW subfamily.</text>
</comment>
<evidence type="ECO:0000256" key="9">
    <source>
        <dbReference type="ARBA" id="ARBA00023136"/>
    </source>
</evidence>
<dbReference type="KEGG" id="ccah:DWG20_08265"/>
<keyword evidence="8 10" id="KW-1133">Transmembrane helix</keyword>
<dbReference type="GO" id="GO:0005886">
    <property type="term" value="C:plasma membrane"/>
    <property type="evidence" value="ECO:0007669"/>
    <property type="project" value="UniProtKB-SubCell"/>
</dbReference>
<keyword evidence="5" id="KW-1003">Cell membrane</keyword>